<dbReference type="Pfam" id="PF01597">
    <property type="entry name" value="GCV_H"/>
    <property type="match status" value="1"/>
</dbReference>
<feature type="modified residue" description="N6-lipoyllysine" evidence="3 4">
    <location>
        <position position="65"/>
    </location>
</feature>
<dbReference type="Gene3D" id="2.40.50.100">
    <property type="match status" value="1"/>
</dbReference>
<dbReference type="GO" id="GO:0019464">
    <property type="term" value="P:glycine decarboxylation via glycine cleavage system"/>
    <property type="evidence" value="ECO:0007669"/>
    <property type="project" value="UniProtKB-UniRule"/>
</dbReference>
<dbReference type="STRING" id="1616788.AR543_19410"/>
<evidence type="ECO:0000259" key="5">
    <source>
        <dbReference type="PROSITE" id="PS50968"/>
    </source>
</evidence>
<dbReference type="EMBL" id="CP013023">
    <property type="protein sequence ID" value="ANF97974.1"/>
    <property type="molecule type" value="Genomic_DNA"/>
</dbReference>
<dbReference type="InterPro" id="IPR000089">
    <property type="entry name" value="Biotin_lipoyl"/>
</dbReference>
<evidence type="ECO:0000256" key="1">
    <source>
        <dbReference type="ARBA" id="ARBA00009249"/>
    </source>
</evidence>
<dbReference type="HAMAP" id="MF_00272">
    <property type="entry name" value="GcvH"/>
    <property type="match status" value="1"/>
</dbReference>
<comment type="function">
    <text evidence="3">Is also involved in protein lipoylation via its role as an octanoyl/lipoyl carrier protein intermediate.</text>
</comment>
<reference evidence="7" key="1">
    <citation type="submission" date="2015-10" db="EMBL/GenBank/DDBJ databases">
        <title>Genome of Paenibacillus bovis sp. nov.</title>
        <authorList>
            <person name="Wu Z."/>
            <person name="Gao C."/>
            <person name="Liu Z."/>
            <person name="Zheng H."/>
        </authorList>
    </citation>
    <scope>NUCLEOTIDE SEQUENCE [LARGE SCALE GENOMIC DNA]</scope>
    <source>
        <strain evidence="7">BD3526</strain>
    </source>
</reference>
<accession>A0A172ZK17</accession>
<dbReference type="GO" id="GO:0005960">
    <property type="term" value="C:glycine cleavage complex"/>
    <property type="evidence" value="ECO:0007669"/>
    <property type="project" value="InterPro"/>
</dbReference>
<evidence type="ECO:0000313" key="7">
    <source>
        <dbReference type="Proteomes" id="UP000078148"/>
    </source>
</evidence>
<dbReference type="InterPro" id="IPR011053">
    <property type="entry name" value="Single_hybrid_motif"/>
</dbReference>
<dbReference type="Proteomes" id="UP000078148">
    <property type="component" value="Chromosome"/>
</dbReference>
<comment type="subunit">
    <text evidence="3">The glycine cleavage system is composed of four proteins: P, T, L and H.</text>
</comment>
<dbReference type="RefSeq" id="WP_060536064.1">
    <property type="nucleotide sequence ID" value="NZ_CP013023.1"/>
</dbReference>
<sequence>MSEIKDQLLYSEEHEWVERINEDTVRIGITDFAQHQLGDIVFVELPKVGREVAADEEVGTVESVKTASELFCPLAGTVVTFNTDLETEPELVNSDPYGRGWMIELKVNGDLESALSKLMDAKAYAEHAQD</sequence>
<proteinExistence type="inferred from homology"/>
<reference evidence="6 7" key="2">
    <citation type="journal article" date="2016" name="Int. J. Syst. Evol. Microbiol.">
        <title>Paenibacillus bovis sp. nov., isolated from raw yak (Bos grunniens) milk.</title>
        <authorList>
            <person name="Gao C."/>
            <person name="Han J."/>
            <person name="Liu Z."/>
            <person name="Xu X."/>
            <person name="Hang F."/>
            <person name="Wu Z."/>
        </authorList>
    </citation>
    <scope>NUCLEOTIDE SEQUENCE [LARGE SCALE GENOMIC DNA]</scope>
    <source>
        <strain evidence="6 7">BD3526</strain>
    </source>
</reference>
<protein>
    <recommendedName>
        <fullName evidence="3">Glycine cleavage system H protein</fullName>
    </recommendedName>
    <alternativeName>
        <fullName evidence="3">Octanoyl/lipoyl carrier protein</fullName>
    </alternativeName>
</protein>
<dbReference type="PROSITE" id="PS50968">
    <property type="entry name" value="BIOTINYL_LIPOYL"/>
    <property type="match status" value="1"/>
</dbReference>
<dbReference type="PROSITE" id="PS00189">
    <property type="entry name" value="LIPOYL"/>
    <property type="match status" value="1"/>
</dbReference>
<dbReference type="InterPro" id="IPR003016">
    <property type="entry name" value="2-oxoA_DH_lipoyl-BS"/>
</dbReference>
<comment type="function">
    <text evidence="3">The glycine cleavage system catalyzes the degradation of glycine. The H protein shuttles the methylamine group of glycine from the P protein to the T protein.</text>
</comment>
<evidence type="ECO:0000256" key="2">
    <source>
        <dbReference type="ARBA" id="ARBA00022823"/>
    </source>
</evidence>
<keyword evidence="7" id="KW-1185">Reference proteome</keyword>
<comment type="similarity">
    <text evidence="1 3">Belongs to the GcvH family.</text>
</comment>
<dbReference type="OrthoDB" id="9796712at2"/>
<name>A0A172ZK17_9BACL</name>
<dbReference type="AlphaFoldDB" id="A0A172ZK17"/>
<dbReference type="PANTHER" id="PTHR11715:SF3">
    <property type="entry name" value="GLYCINE CLEAVAGE SYSTEM H PROTEIN-RELATED"/>
    <property type="match status" value="1"/>
</dbReference>
<feature type="domain" description="Lipoyl-binding" evidence="5">
    <location>
        <begin position="24"/>
        <end position="106"/>
    </location>
</feature>
<dbReference type="KEGG" id="pbv:AR543_19410"/>
<comment type="cofactor">
    <cofactor evidence="3">
        <name>(R)-lipoate</name>
        <dbReference type="ChEBI" id="CHEBI:83088"/>
    </cofactor>
    <text evidence="3">Binds 1 lipoyl cofactor covalently.</text>
</comment>
<evidence type="ECO:0000313" key="6">
    <source>
        <dbReference type="EMBL" id="ANF97974.1"/>
    </source>
</evidence>
<dbReference type="GO" id="GO:0005829">
    <property type="term" value="C:cytosol"/>
    <property type="evidence" value="ECO:0007669"/>
    <property type="project" value="TreeGrafter"/>
</dbReference>
<evidence type="ECO:0000256" key="4">
    <source>
        <dbReference type="PIRSR" id="PIRSR617453-50"/>
    </source>
</evidence>
<dbReference type="InterPro" id="IPR017453">
    <property type="entry name" value="GCV_H_sub"/>
</dbReference>
<dbReference type="GO" id="GO:0009249">
    <property type="term" value="P:protein lipoylation"/>
    <property type="evidence" value="ECO:0007669"/>
    <property type="project" value="UniProtKB-UniRule"/>
</dbReference>
<organism evidence="6 7">
    <name type="scientific">Paenibacillus bovis</name>
    <dbReference type="NCBI Taxonomy" id="1616788"/>
    <lineage>
        <taxon>Bacteria</taxon>
        <taxon>Bacillati</taxon>
        <taxon>Bacillota</taxon>
        <taxon>Bacilli</taxon>
        <taxon>Bacillales</taxon>
        <taxon>Paenibacillaceae</taxon>
        <taxon>Paenibacillus</taxon>
    </lineage>
</organism>
<dbReference type="NCBIfam" id="TIGR00527">
    <property type="entry name" value="gcvH"/>
    <property type="match status" value="1"/>
</dbReference>
<dbReference type="InterPro" id="IPR033753">
    <property type="entry name" value="GCV_H/Fam206"/>
</dbReference>
<dbReference type="SUPFAM" id="SSF51230">
    <property type="entry name" value="Single hybrid motif"/>
    <property type="match status" value="1"/>
</dbReference>
<evidence type="ECO:0000256" key="3">
    <source>
        <dbReference type="HAMAP-Rule" id="MF_00272"/>
    </source>
</evidence>
<dbReference type="PANTHER" id="PTHR11715">
    <property type="entry name" value="GLYCINE CLEAVAGE SYSTEM H PROTEIN"/>
    <property type="match status" value="1"/>
</dbReference>
<gene>
    <name evidence="3" type="primary">gcvH</name>
    <name evidence="6" type="ORF">AR543_19410</name>
</gene>
<dbReference type="CDD" id="cd06848">
    <property type="entry name" value="GCS_H"/>
    <property type="match status" value="1"/>
</dbReference>
<dbReference type="NCBIfam" id="NF002270">
    <property type="entry name" value="PRK01202.1"/>
    <property type="match status" value="1"/>
</dbReference>
<keyword evidence="2 3" id="KW-0450">Lipoyl</keyword>
<dbReference type="InterPro" id="IPR002930">
    <property type="entry name" value="GCV_H"/>
</dbReference>